<accession>A0ABV2CTB6</accession>
<sequence length="81" mass="8665">HPANPHGYVAERSRKAVFGGEVSNSGAIDIFLAVLKHGNFRSAALLRKLGFALADEDSIARHRDSPDEIVMVKALGTRAPA</sequence>
<keyword evidence="2" id="KW-1185">Reference proteome</keyword>
<dbReference type="RefSeq" id="WP_345928881.1">
    <property type="nucleotide sequence ID" value="NZ_JBDIVF010000007.1"/>
</dbReference>
<comment type="caution">
    <text evidence="1">The sequence shown here is derived from an EMBL/GenBank/DDBJ whole genome shotgun (WGS) entry which is preliminary data.</text>
</comment>
<feature type="non-terminal residue" evidence="1">
    <location>
        <position position="1"/>
    </location>
</feature>
<proteinExistence type="predicted"/>
<evidence type="ECO:0000313" key="2">
    <source>
        <dbReference type="Proteomes" id="UP001548590"/>
    </source>
</evidence>
<protein>
    <recommendedName>
        <fullName evidence="3">GNAT family N-acetyltransferase</fullName>
    </recommendedName>
</protein>
<evidence type="ECO:0000313" key="1">
    <source>
        <dbReference type="EMBL" id="MET1491048.1"/>
    </source>
</evidence>
<organism evidence="1 2">
    <name type="scientific">Uliginosibacterium paludis</name>
    <dbReference type="NCBI Taxonomy" id="1615952"/>
    <lineage>
        <taxon>Bacteria</taxon>
        <taxon>Pseudomonadati</taxon>
        <taxon>Pseudomonadota</taxon>
        <taxon>Betaproteobacteria</taxon>
        <taxon>Rhodocyclales</taxon>
        <taxon>Zoogloeaceae</taxon>
        <taxon>Uliginosibacterium</taxon>
    </lineage>
</organism>
<gene>
    <name evidence="1" type="ORF">ABVT11_14510</name>
</gene>
<evidence type="ECO:0008006" key="3">
    <source>
        <dbReference type="Google" id="ProtNLM"/>
    </source>
</evidence>
<dbReference type="EMBL" id="JBEWLZ010000009">
    <property type="protein sequence ID" value="MET1491048.1"/>
    <property type="molecule type" value="Genomic_DNA"/>
</dbReference>
<name>A0ABV2CTB6_9RHOO</name>
<reference evidence="1 2" key="1">
    <citation type="submission" date="2024-07" db="EMBL/GenBank/DDBJ databases">
        <title>Uliginosibacterium paludis KCTC:42655.</title>
        <authorList>
            <person name="Kim M.K."/>
        </authorList>
    </citation>
    <scope>NUCLEOTIDE SEQUENCE [LARGE SCALE GENOMIC DNA]</scope>
    <source>
        <strain evidence="1 2">KCTC 42655</strain>
    </source>
</reference>
<dbReference type="Proteomes" id="UP001548590">
    <property type="component" value="Unassembled WGS sequence"/>
</dbReference>